<accession>V2W7M5</accession>
<evidence type="ECO:0000256" key="1">
    <source>
        <dbReference type="SAM" id="Phobius"/>
    </source>
</evidence>
<gene>
    <name evidence="2" type="ORF">F990_01441</name>
</gene>
<proteinExistence type="predicted"/>
<dbReference type="RefSeq" id="WP_018679233.1">
    <property type="nucleotide sequence ID" value="NZ_AYEV01000012.1"/>
</dbReference>
<keyword evidence="3" id="KW-1185">Reference proteome</keyword>
<dbReference type="AlphaFoldDB" id="V2W7M5"/>
<evidence type="ECO:0000313" key="3">
    <source>
        <dbReference type="Proteomes" id="UP000017404"/>
    </source>
</evidence>
<keyword evidence="1" id="KW-0812">Transmembrane</keyword>
<dbReference type="EMBL" id="AYEV01000012">
    <property type="protein sequence ID" value="ESK56009.1"/>
    <property type="molecule type" value="Genomic_DNA"/>
</dbReference>
<reference evidence="2 3" key="1">
    <citation type="submission" date="2013-10" db="EMBL/GenBank/DDBJ databases">
        <title>The Genome Sequence of Acinetobacter tjernbergiae CIP107465.</title>
        <authorList>
            <consortium name="The Broad Institute Genomics Platform"/>
            <consortium name="The Broad Institute Genome Sequencing Center for Infectious Disease"/>
            <person name="Cerqueira G."/>
            <person name="Feldgarden M."/>
            <person name="Courvalin P."/>
            <person name="Grillot-Courvalin C."/>
            <person name="Clermont D."/>
            <person name="Rocha E."/>
            <person name="Yoon E.-J."/>
            <person name="Nemec A."/>
            <person name="Young S.K."/>
            <person name="Zeng Q."/>
            <person name="Gargeya S."/>
            <person name="Fitzgerald M."/>
            <person name="Abouelleil A."/>
            <person name="Alvarado L."/>
            <person name="Berlin A.M."/>
            <person name="Chapman S.B."/>
            <person name="Gainer-Dewar J."/>
            <person name="Goldberg J."/>
            <person name="Gnerre S."/>
            <person name="Griggs A."/>
            <person name="Gujja S."/>
            <person name="Hansen M."/>
            <person name="Howarth C."/>
            <person name="Imamovic A."/>
            <person name="Ireland A."/>
            <person name="Larimer J."/>
            <person name="McCowan C."/>
            <person name="Murphy C."/>
            <person name="Pearson M."/>
            <person name="Poon T.W."/>
            <person name="Priest M."/>
            <person name="Roberts A."/>
            <person name="Saif S."/>
            <person name="Shea T."/>
            <person name="Sykes S."/>
            <person name="Wortman J."/>
            <person name="Nusbaum C."/>
            <person name="Birren B."/>
        </authorList>
    </citation>
    <scope>NUCLEOTIDE SEQUENCE [LARGE SCALE GENOMIC DNA]</scope>
    <source>
        <strain evidence="2 3">CIP 107465</strain>
    </source>
</reference>
<sequence>MGNLKNRRKYIVIFTLGILFIAYYFLWLGQRDFYQLTDMDEVEKGCYRYQSDEGLKNIARHEIIRLYGKDALNEQRKLYTYHIPYANEIGVGGRPYGFLKAFYLYFFANNYLTPLTVILVNNPESMCISIQSALYQKN</sequence>
<protein>
    <submittedName>
        <fullName evidence="2">Uncharacterized protein</fullName>
    </submittedName>
</protein>
<name>V2W7M5_9GAMM</name>
<dbReference type="OrthoDB" id="9870589at2"/>
<comment type="caution">
    <text evidence="2">The sequence shown here is derived from an EMBL/GenBank/DDBJ whole genome shotgun (WGS) entry which is preliminary data.</text>
</comment>
<dbReference type="Proteomes" id="UP000017404">
    <property type="component" value="Unassembled WGS sequence"/>
</dbReference>
<evidence type="ECO:0000313" key="2">
    <source>
        <dbReference type="EMBL" id="ESK56009.1"/>
    </source>
</evidence>
<keyword evidence="1" id="KW-0472">Membrane</keyword>
<feature type="transmembrane region" description="Helical" evidence="1">
    <location>
        <begin position="12"/>
        <end position="29"/>
    </location>
</feature>
<keyword evidence="1" id="KW-1133">Transmembrane helix</keyword>
<organism evidence="2 3">
    <name type="scientific">Acinetobacter tjernbergiae DSM 14971 = CIP 107465</name>
    <dbReference type="NCBI Taxonomy" id="1120928"/>
    <lineage>
        <taxon>Bacteria</taxon>
        <taxon>Pseudomonadati</taxon>
        <taxon>Pseudomonadota</taxon>
        <taxon>Gammaproteobacteria</taxon>
        <taxon>Moraxellales</taxon>
        <taxon>Moraxellaceae</taxon>
        <taxon>Acinetobacter</taxon>
    </lineage>
</organism>
<dbReference type="PATRIC" id="fig|1120928.5.peg.1470"/>